<evidence type="ECO:0000256" key="5">
    <source>
        <dbReference type="SAM" id="MobiDB-lite"/>
    </source>
</evidence>
<keyword evidence="3 4" id="KW-0012">Acyltransferase</keyword>
<evidence type="ECO:0000256" key="1">
    <source>
        <dbReference type="ARBA" id="ARBA00010982"/>
    </source>
</evidence>
<evidence type="ECO:0000259" key="6">
    <source>
        <dbReference type="Pfam" id="PF00108"/>
    </source>
</evidence>
<evidence type="ECO:0000256" key="3">
    <source>
        <dbReference type="ARBA" id="ARBA00023315"/>
    </source>
</evidence>
<evidence type="ECO:0000313" key="9">
    <source>
        <dbReference type="Proteomes" id="UP001595967"/>
    </source>
</evidence>
<organism evidence="8 9">
    <name type="scientific">Comamonas nitrativorans</name>
    <dbReference type="NCBI Taxonomy" id="108437"/>
    <lineage>
        <taxon>Bacteria</taxon>
        <taxon>Pseudomonadati</taxon>
        <taxon>Pseudomonadota</taxon>
        <taxon>Betaproteobacteria</taxon>
        <taxon>Burkholderiales</taxon>
        <taxon>Comamonadaceae</taxon>
        <taxon>Comamonas</taxon>
    </lineage>
</organism>
<keyword evidence="2 4" id="KW-0808">Transferase</keyword>
<comment type="similarity">
    <text evidence="1 4">Belongs to the thiolase-like superfamily. Thiolase family.</text>
</comment>
<dbReference type="InterPro" id="IPR020613">
    <property type="entry name" value="Thiolase_CS"/>
</dbReference>
<comment type="caution">
    <text evidence="8">The sequence shown here is derived from an EMBL/GenBank/DDBJ whole genome shotgun (WGS) entry which is preliminary data.</text>
</comment>
<evidence type="ECO:0000256" key="2">
    <source>
        <dbReference type="ARBA" id="ARBA00022679"/>
    </source>
</evidence>
<dbReference type="Gene3D" id="3.40.47.10">
    <property type="match status" value="1"/>
</dbReference>
<evidence type="ECO:0000259" key="7">
    <source>
        <dbReference type="Pfam" id="PF02803"/>
    </source>
</evidence>
<dbReference type="InterPro" id="IPR002155">
    <property type="entry name" value="Thiolase"/>
</dbReference>
<dbReference type="Pfam" id="PF00108">
    <property type="entry name" value="Thiolase_N"/>
    <property type="match status" value="1"/>
</dbReference>
<accession>A0ABV9GWU5</accession>
<dbReference type="SUPFAM" id="SSF53901">
    <property type="entry name" value="Thiolase-like"/>
    <property type="match status" value="1"/>
</dbReference>
<feature type="domain" description="Thiolase N-terminal" evidence="6">
    <location>
        <begin position="9"/>
        <end position="248"/>
    </location>
</feature>
<dbReference type="RefSeq" id="WP_377725931.1">
    <property type="nucleotide sequence ID" value="NZ_JBHSEW010000007.1"/>
</dbReference>
<name>A0ABV9GWU5_9BURK</name>
<feature type="domain" description="Thiolase C-terminal" evidence="7">
    <location>
        <begin position="259"/>
        <end position="377"/>
    </location>
</feature>
<feature type="region of interest" description="Disordered" evidence="5">
    <location>
        <begin position="123"/>
        <end position="144"/>
    </location>
</feature>
<reference evidence="9" key="1">
    <citation type="journal article" date="2019" name="Int. J. Syst. Evol. Microbiol.">
        <title>The Global Catalogue of Microorganisms (GCM) 10K type strain sequencing project: providing services to taxonomists for standard genome sequencing and annotation.</title>
        <authorList>
            <consortium name="The Broad Institute Genomics Platform"/>
            <consortium name="The Broad Institute Genome Sequencing Center for Infectious Disease"/>
            <person name="Wu L."/>
            <person name="Ma J."/>
        </authorList>
    </citation>
    <scope>NUCLEOTIDE SEQUENCE [LARGE SCALE GENOMIC DNA]</scope>
    <source>
        <strain evidence="9">JCM 11650</strain>
    </source>
</reference>
<sequence length="381" mass="38540">MAVNLSWPIVGWARTPVAPVGGALAQCTVPDLTTPLVAHLLRRAGLPAEAVDAVVLGNALGANGNPARLAALAAGLPDRVAAWTVDSQCCAGLDAITHACGLLALGQAEVVIAGGAEAWSRAPLRSHRPRHAGEPPQAYERPAFAPAPRDRDMLDAAAAIACQHTLTRAAQDAWAITSHARALAYVPGDEVVPVAGWGRDAYPRALTLARAVRMPAVRPGTGAQGDDCSLSTVAISPKADGAALLLLASPAACQRWGLRPRAQWQGAASLGAAPEAPMLAAQQAAQQLLQNQGLAAADVEVVELHDAFAAQALAFVAALGLPLEAINRQGGGLARGHPIGASGAIALVQALAQLQPGQRALAAIAGAGGLGSAILVRAFTA</sequence>
<dbReference type="InterPro" id="IPR016039">
    <property type="entry name" value="Thiolase-like"/>
</dbReference>
<evidence type="ECO:0000313" key="8">
    <source>
        <dbReference type="EMBL" id="MFC4622487.1"/>
    </source>
</evidence>
<dbReference type="InterPro" id="IPR020617">
    <property type="entry name" value="Thiolase_C"/>
</dbReference>
<dbReference type="GO" id="GO:0003988">
    <property type="term" value="F:acetyl-CoA C-acyltransferase activity"/>
    <property type="evidence" value="ECO:0007669"/>
    <property type="project" value="UniProtKB-EC"/>
</dbReference>
<protein>
    <submittedName>
        <fullName evidence="8">Acetyl-CoA C-acyltransferase</fullName>
        <ecNumber evidence="8">2.3.1.16</ecNumber>
    </submittedName>
</protein>
<dbReference type="PANTHER" id="PTHR18919:SF107">
    <property type="entry name" value="ACETYL-COA ACETYLTRANSFERASE, CYTOSOLIC"/>
    <property type="match status" value="1"/>
</dbReference>
<dbReference type="PIRSF" id="PIRSF000429">
    <property type="entry name" value="Ac-CoA_Ac_transf"/>
    <property type="match status" value="1"/>
</dbReference>
<dbReference type="Proteomes" id="UP001595967">
    <property type="component" value="Unassembled WGS sequence"/>
</dbReference>
<dbReference type="NCBIfam" id="TIGR01930">
    <property type="entry name" value="AcCoA-C-Actrans"/>
    <property type="match status" value="1"/>
</dbReference>
<dbReference type="EC" id="2.3.1.16" evidence="8"/>
<proteinExistence type="inferred from homology"/>
<dbReference type="EMBL" id="JBHSEW010000007">
    <property type="protein sequence ID" value="MFC4622487.1"/>
    <property type="molecule type" value="Genomic_DNA"/>
</dbReference>
<evidence type="ECO:0000256" key="4">
    <source>
        <dbReference type="RuleBase" id="RU003557"/>
    </source>
</evidence>
<dbReference type="PANTHER" id="PTHR18919">
    <property type="entry name" value="ACETYL-COA C-ACYLTRANSFERASE"/>
    <property type="match status" value="1"/>
</dbReference>
<dbReference type="Pfam" id="PF02803">
    <property type="entry name" value="Thiolase_C"/>
    <property type="match status" value="1"/>
</dbReference>
<dbReference type="InterPro" id="IPR020616">
    <property type="entry name" value="Thiolase_N"/>
</dbReference>
<dbReference type="PROSITE" id="PS00737">
    <property type="entry name" value="THIOLASE_2"/>
    <property type="match status" value="1"/>
</dbReference>
<gene>
    <name evidence="8" type="ORF">ACFO3A_09690</name>
</gene>
<keyword evidence="9" id="KW-1185">Reference proteome</keyword>